<feature type="region of interest" description="Disordered" evidence="1">
    <location>
        <begin position="131"/>
        <end position="154"/>
    </location>
</feature>
<reference evidence="2 3" key="1">
    <citation type="submission" date="2019-07" db="EMBL/GenBank/DDBJ databases">
        <title>Whole genome shotgun sequence of Kocuria turfanensis NBRC 107627.</title>
        <authorList>
            <person name="Hosoyama A."/>
            <person name="Uohara A."/>
            <person name="Ohji S."/>
            <person name="Ichikawa N."/>
        </authorList>
    </citation>
    <scope>NUCLEOTIDE SEQUENCE [LARGE SCALE GENOMIC DNA]</scope>
    <source>
        <strain evidence="2 3">NBRC 107627</strain>
    </source>
</reference>
<comment type="caution">
    <text evidence="2">The sequence shown here is derived from an EMBL/GenBank/DDBJ whole genome shotgun (WGS) entry which is preliminary data.</text>
</comment>
<protein>
    <submittedName>
        <fullName evidence="2">Uncharacterized protein</fullName>
    </submittedName>
</protein>
<evidence type="ECO:0000313" key="3">
    <source>
        <dbReference type="Proteomes" id="UP000321103"/>
    </source>
</evidence>
<feature type="compositionally biased region" description="Low complexity" evidence="1">
    <location>
        <begin position="42"/>
        <end position="53"/>
    </location>
</feature>
<evidence type="ECO:0000256" key="1">
    <source>
        <dbReference type="SAM" id="MobiDB-lite"/>
    </source>
</evidence>
<proteinExistence type="predicted"/>
<dbReference type="Proteomes" id="UP000321103">
    <property type="component" value="Unassembled WGS sequence"/>
</dbReference>
<evidence type="ECO:0000313" key="2">
    <source>
        <dbReference type="EMBL" id="GEO96009.1"/>
    </source>
</evidence>
<gene>
    <name evidence="2" type="ORF">KTU01_21320</name>
</gene>
<accession>A0A512IE86</accession>
<dbReference type="AlphaFoldDB" id="A0A512IE86"/>
<name>A0A512IE86_9MICC</name>
<keyword evidence="3" id="KW-1185">Reference proteome</keyword>
<feature type="region of interest" description="Disordered" evidence="1">
    <location>
        <begin position="1"/>
        <end position="78"/>
    </location>
</feature>
<sequence>MPGDEVDGRVREEGDERGALRAEHLRAGAAQHEPRERGPVLGGPQVPGGLEQLPARREPGRGPPVQLLPALGGLGPEPVAQQVPEELVAAVPLAPVVEGDDEQVRPREPAQQQAAVRAAGEGVGQVPEIRWTTQVSSRNPVSSGSWPSRTSCTK</sequence>
<feature type="compositionally biased region" description="Basic and acidic residues" evidence="1">
    <location>
        <begin position="1"/>
        <end position="38"/>
    </location>
</feature>
<dbReference type="EMBL" id="BJZS01000065">
    <property type="protein sequence ID" value="GEO96009.1"/>
    <property type="molecule type" value="Genomic_DNA"/>
</dbReference>
<organism evidence="2 3">
    <name type="scientific">Kocuria turfanensis</name>
    <dbReference type="NCBI Taxonomy" id="388357"/>
    <lineage>
        <taxon>Bacteria</taxon>
        <taxon>Bacillati</taxon>
        <taxon>Actinomycetota</taxon>
        <taxon>Actinomycetes</taxon>
        <taxon>Micrococcales</taxon>
        <taxon>Micrococcaceae</taxon>
        <taxon>Kocuria</taxon>
    </lineage>
</organism>